<keyword evidence="1" id="KW-1133">Transmembrane helix</keyword>
<dbReference type="EMBL" id="DTAN01000085">
    <property type="protein sequence ID" value="HGU65003.1"/>
    <property type="molecule type" value="Genomic_DNA"/>
</dbReference>
<feature type="transmembrane region" description="Helical" evidence="1">
    <location>
        <begin position="114"/>
        <end position="134"/>
    </location>
</feature>
<proteinExistence type="predicted"/>
<accession>A0A7C4NR42</accession>
<name>A0A7C4NR42_STAMA</name>
<evidence type="ECO:0000256" key="1">
    <source>
        <dbReference type="SAM" id="Phobius"/>
    </source>
</evidence>
<evidence type="ECO:0000313" key="2">
    <source>
        <dbReference type="EMBL" id="HGQ73592.1"/>
    </source>
</evidence>
<feature type="transmembrane region" description="Helical" evidence="1">
    <location>
        <begin position="171"/>
        <end position="189"/>
    </location>
</feature>
<dbReference type="AlphaFoldDB" id="A0A7C4NR42"/>
<keyword evidence="1" id="KW-0472">Membrane</keyword>
<organism evidence="2">
    <name type="scientific">Staphylothermus marinus</name>
    <dbReference type="NCBI Taxonomy" id="2280"/>
    <lineage>
        <taxon>Archaea</taxon>
        <taxon>Thermoproteota</taxon>
        <taxon>Thermoprotei</taxon>
        <taxon>Desulfurococcales</taxon>
        <taxon>Desulfurococcaceae</taxon>
        <taxon>Staphylothermus</taxon>
    </lineage>
</organism>
<dbReference type="EMBL" id="DTBP01000010">
    <property type="protein sequence ID" value="HGQ73592.1"/>
    <property type="molecule type" value="Genomic_DNA"/>
</dbReference>
<feature type="transmembrane region" description="Helical" evidence="1">
    <location>
        <begin position="146"/>
        <end position="164"/>
    </location>
</feature>
<comment type="caution">
    <text evidence="2">The sequence shown here is derived from an EMBL/GenBank/DDBJ whole genome shotgun (WGS) entry which is preliminary data.</text>
</comment>
<keyword evidence="1" id="KW-0812">Transmembrane</keyword>
<evidence type="ECO:0000313" key="3">
    <source>
        <dbReference type="EMBL" id="HGU65003.1"/>
    </source>
</evidence>
<feature type="transmembrane region" description="Helical" evidence="1">
    <location>
        <begin position="201"/>
        <end position="220"/>
    </location>
</feature>
<reference evidence="2" key="1">
    <citation type="journal article" date="2020" name="mSystems">
        <title>Genome- and Community-Level Interaction Insights into Carbon Utilization and Element Cycling Functions of Hydrothermarchaeota in Hydrothermal Sediment.</title>
        <authorList>
            <person name="Zhou Z."/>
            <person name="Liu Y."/>
            <person name="Xu W."/>
            <person name="Pan J."/>
            <person name="Luo Z.H."/>
            <person name="Li M."/>
        </authorList>
    </citation>
    <scope>NUCLEOTIDE SEQUENCE [LARGE SCALE GENOMIC DNA]</scope>
    <source>
        <strain evidence="3">SpSt-622</strain>
        <strain evidence="2">SpSt-648</strain>
    </source>
</reference>
<gene>
    <name evidence="3" type="ORF">ENT92_02145</name>
    <name evidence="2" type="ORF">ENU20_00735</name>
</gene>
<sequence length="309" mass="36115">MKALREEIILKLENILTVLNNNVDEKPYLVEIRDKLNLRLNELKNLKEVKTISRRYIEALLEVYHGITEFEKLLYMYLKGKSIYDEIYVAHIELNESITRLFNTVKSMIFREKILNTLPSVTVLTYCIFDTIYSRVLINKLPQVSIVMHLVAISLAIISVLLVNKRQTISYALLVATGLTGLFNKTYFYTIQEQPLGFDTFVYATIVFMSIIYLNTARIITSREYREKIENTIKNLVNLINSSRRETEIEQDKSETLWNKASELFKTLYGEKGEDLLKFKLETLVMNGLNRNDALKKIIDIHEKVLNKR</sequence>
<protein>
    <submittedName>
        <fullName evidence="2">Uncharacterized protein</fullName>
    </submittedName>
</protein>